<dbReference type="GO" id="GO:0016787">
    <property type="term" value="F:hydrolase activity"/>
    <property type="evidence" value="ECO:0007669"/>
    <property type="project" value="InterPro"/>
</dbReference>
<evidence type="ECO:0000313" key="2">
    <source>
        <dbReference type="EMBL" id="AWT60896.1"/>
    </source>
</evidence>
<feature type="domain" description="3-keto-alpha-glucoside-1,2-lyase/3-keto-2-hydroxy-glucal hydratase" evidence="1">
    <location>
        <begin position="48"/>
        <end position="240"/>
    </location>
</feature>
<organism evidence="2 3">
    <name type="scientific">Candidatus Moanibacter tarae</name>
    <dbReference type="NCBI Taxonomy" id="2200854"/>
    <lineage>
        <taxon>Bacteria</taxon>
        <taxon>Pseudomonadati</taxon>
        <taxon>Verrucomicrobiota</taxon>
        <taxon>Opitutia</taxon>
        <taxon>Puniceicoccales</taxon>
        <taxon>Puniceicoccales incertae sedis</taxon>
        <taxon>Candidatus Moanibacter</taxon>
    </lineage>
</organism>
<gene>
    <name evidence="2" type="ORF">DF168_02121</name>
</gene>
<dbReference type="Proteomes" id="UP000247465">
    <property type="component" value="Chromosome"/>
</dbReference>
<sequence>MAEHTNPPVGYDDTPFLPGSRWRVHDVDRPQPRVVVPGARGGEAPSDAVVLFDGSDLFQWQGVDGNKADWKVESDYMEVVPKSGNIRSKAEFGDCQLHIEFASPIDVQGNSQGRGNSGVFLMGLYEIQVLDGYKNQTYADGTTSAIYGQYPPRVNACRPPGDWQSFDIVFEVPLYDGDQLLRPAYLTVLHNGLVVHHRQKALGPSGHRSLSNYSEVHGPRGPLILQDHGNPTRFRNIWIRDLTDYDEV</sequence>
<dbReference type="InterPro" id="IPR010496">
    <property type="entry name" value="AL/BT2_dom"/>
</dbReference>
<dbReference type="EMBL" id="CP029803">
    <property type="protein sequence ID" value="AWT60896.1"/>
    <property type="molecule type" value="Genomic_DNA"/>
</dbReference>
<dbReference type="Gene3D" id="2.60.120.560">
    <property type="entry name" value="Exo-inulinase, domain 1"/>
    <property type="match status" value="1"/>
</dbReference>
<dbReference type="Pfam" id="PF06439">
    <property type="entry name" value="3keto-disac_hyd"/>
    <property type="match status" value="1"/>
</dbReference>
<name>A0A2Z4AHZ5_9BACT</name>
<dbReference type="AlphaFoldDB" id="A0A2Z4AHZ5"/>
<dbReference type="KEGG" id="mtar:DF168_02121"/>
<evidence type="ECO:0000259" key="1">
    <source>
        <dbReference type="Pfam" id="PF06439"/>
    </source>
</evidence>
<reference evidence="2 3" key="1">
    <citation type="submission" date="2018-06" db="EMBL/GenBank/DDBJ databases">
        <title>Draft Genome Sequence of a Novel Marine Bacterium Related to the Verrucomicrobia.</title>
        <authorList>
            <person name="Vosseberg J."/>
            <person name="Martijn J."/>
            <person name="Ettema T.J.G."/>
        </authorList>
    </citation>
    <scope>NUCLEOTIDE SEQUENCE [LARGE SCALE GENOMIC DNA]</scope>
    <source>
        <strain evidence="2">TARA_B100001123</strain>
    </source>
</reference>
<evidence type="ECO:0000313" key="3">
    <source>
        <dbReference type="Proteomes" id="UP000247465"/>
    </source>
</evidence>
<accession>A0A2Z4AHZ5</accession>
<protein>
    <recommendedName>
        <fullName evidence="1">3-keto-alpha-glucoside-1,2-lyase/3-keto-2-hydroxy-glucal hydratase domain-containing protein</fullName>
    </recommendedName>
</protein>
<proteinExistence type="predicted"/>